<comment type="caution">
    <text evidence="1">The sequence shown here is derived from an EMBL/GenBank/DDBJ whole genome shotgun (WGS) entry which is preliminary data.</text>
</comment>
<sequence length="64" mass="7242">MNDLKPSRPAFNPPLRIFSLAEANGALSSPSSSFKRPQLQRLVRHDRIARYFTRRGLSFGSPLD</sequence>
<evidence type="ECO:0000313" key="1">
    <source>
        <dbReference type="EMBL" id="MBD5782076.1"/>
    </source>
</evidence>
<reference evidence="1" key="1">
    <citation type="submission" date="2020-09" db="EMBL/GenBank/DDBJ databases">
        <title>Pelagicoccus enzymogenes sp. nov. with an EPS production, isolated from marine sediment.</title>
        <authorList>
            <person name="Feng X."/>
        </authorList>
    </citation>
    <scope>NUCLEOTIDE SEQUENCE</scope>
    <source>
        <strain evidence="1">NFK12</strain>
    </source>
</reference>
<name>A0A927FE16_9BACT</name>
<dbReference type="RefSeq" id="WP_191619143.1">
    <property type="nucleotide sequence ID" value="NZ_JACYFG010000051.1"/>
</dbReference>
<accession>A0A927FE16</accession>
<dbReference type="Proteomes" id="UP000622317">
    <property type="component" value="Unassembled WGS sequence"/>
</dbReference>
<keyword evidence="2" id="KW-1185">Reference proteome</keyword>
<dbReference type="EMBL" id="JACYFG010000051">
    <property type="protein sequence ID" value="MBD5782076.1"/>
    <property type="molecule type" value="Genomic_DNA"/>
</dbReference>
<dbReference type="AlphaFoldDB" id="A0A927FE16"/>
<organism evidence="1 2">
    <name type="scientific">Pelagicoccus enzymogenes</name>
    <dbReference type="NCBI Taxonomy" id="2773457"/>
    <lineage>
        <taxon>Bacteria</taxon>
        <taxon>Pseudomonadati</taxon>
        <taxon>Verrucomicrobiota</taxon>
        <taxon>Opitutia</taxon>
        <taxon>Puniceicoccales</taxon>
        <taxon>Pelagicoccaceae</taxon>
        <taxon>Pelagicoccus</taxon>
    </lineage>
</organism>
<evidence type="ECO:0000313" key="2">
    <source>
        <dbReference type="Proteomes" id="UP000622317"/>
    </source>
</evidence>
<gene>
    <name evidence="1" type="ORF">IEN85_21435</name>
</gene>
<protein>
    <submittedName>
        <fullName evidence="1">Uncharacterized protein</fullName>
    </submittedName>
</protein>
<proteinExistence type="predicted"/>